<evidence type="ECO:0000256" key="1">
    <source>
        <dbReference type="ARBA" id="ARBA00004459"/>
    </source>
</evidence>
<protein>
    <submittedName>
        <fullName evidence="7">Glycine zipper 2TM domain-containing protein</fullName>
    </submittedName>
</protein>
<dbReference type="PROSITE" id="PS51257">
    <property type="entry name" value="PROKAR_LIPOPROTEIN"/>
    <property type="match status" value="1"/>
</dbReference>
<dbReference type="Proteomes" id="UP000322553">
    <property type="component" value="Chromosome"/>
</dbReference>
<dbReference type="AlphaFoldDB" id="A0A1S1NUP5"/>
<gene>
    <name evidence="7" type="ORF">FY550_11085</name>
</gene>
<feature type="domain" description="Glycine zipper 2TM" evidence="6">
    <location>
        <begin position="63"/>
        <end position="104"/>
    </location>
</feature>
<keyword evidence="8" id="KW-1185">Reference proteome</keyword>
<dbReference type="GO" id="GO:0009279">
    <property type="term" value="C:cell outer membrane"/>
    <property type="evidence" value="ECO:0007669"/>
    <property type="project" value="UniProtKB-SubCell"/>
</dbReference>
<dbReference type="InterPro" id="IPR008816">
    <property type="entry name" value="Gly_zipper_2TM_dom"/>
</dbReference>
<proteinExistence type="predicted"/>
<dbReference type="STRING" id="657387.BH688_10015"/>
<dbReference type="Pfam" id="PF05433">
    <property type="entry name" value="Rick_17kDa_Anti"/>
    <property type="match status" value="1"/>
</dbReference>
<dbReference type="KEGG" id="kuy:FY550_11085"/>
<accession>A0A1S1NUP5</accession>
<keyword evidence="4" id="KW-0564">Palmitate</keyword>
<keyword evidence="3" id="KW-0472">Membrane</keyword>
<name>A0A1S1NUP5_9GAMM</name>
<dbReference type="PANTHER" id="PTHR35603">
    <property type="match status" value="1"/>
</dbReference>
<sequence>MKRYLAVALLGVLTLGGCANSDIYSGNTYTGNQAKTARNVTYGTVTGVRPVTIQAGNQNNTGLGGIGGAILGGLLGNQVGGGSGRVLATAVGGIGGAVAGQKVEDSANRVGAYEIQVRTESGQDVVVVQKADTQYQVGQRVRLIGSGNSMSVAPAQ</sequence>
<dbReference type="PANTHER" id="PTHR35603:SF1">
    <property type="entry name" value="OUTER MEMBRANE LIPOPROTEIN SLYB"/>
    <property type="match status" value="1"/>
</dbReference>
<evidence type="ECO:0000313" key="8">
    <source>
        <dbReference type="Proteomes" id="UP000322553"/>
    </source>
</evidence>
<evidence type="ECO:0000256" key="4">
    <source>
        <dbReference type="ARBA" id="ARBA00023139"/>
    </source>
</evidence>
<organism evidence="7 8">
    <name type="scientific">Kushneria phosphatilytica</name>
    <dbReference type="NCBI Taxonomy" id="657387"/>
    <lineage>
        <taxon>Bacteria</taxon>
        <taxon>Pseudomonadati</taxon>
        <taxon>Pseudomonadota</taxon>
        <taxon>Gammaproteobacteria</taxon>
        <taxon>Oceanospirillales</taxon>
        <taxon>Halomonadaceae</taxon>
        <taxon>Kushneria</taxon>
    </lineage>
</organism>
<evidence type="ECO:0000256" key="3">
    <source>
        <dbReference type="ARBA" id="ARBA00023136"/>
    </source>
</evidence>
<dbReference type="OrthoDB" id="5298161at2"/>
<keyword evidence="2" id="KW-0732">Signal</keyword>
<dbReference type="EMBL" id="CP043420">
    <property type="protein sequence ID" value="QEL11621.1"/>
    <property type="molecule type" value="Genomic_DNA"/>
</dbReference>
<reference evidence="7 8" key="1">
    <citation type="submission" date="2019-08" db="EMBL/GenBank/DDBJ databases">
        <title>Complete genome sequence of Kushneria sp. YCWA18, a halophilic phosphate-solubilizing bacterium isolated from Daqiao saltern in China.</title>
        <authorList>
            <person name="Du G.-X."/>
            <person name="Qu L.-Y."/>
        </authorList>
    </citation>
    <scope>NUCLEOTIDE SEQUENCE [LARGE SCALE GENOMIC DNA]</scope>
    <source>
        <strain evidence="7 8">YCWA18</strain>
    </source>
</reference>
<evidence type="ECO:0000256" key="5">
    <source>
        <dbReference type="ARBA" id="ARBA00023288"/>
    </source>
</evidence>
<evidence type="ECO:0000313" key="7">
    <source>
        <dbReference type="EMBL" id="QEL11621.1"/>
    </source>
</evidence>
<dbReference type="RefSeq" id="WP_070979029.1">
    <property type="nucleotide sequence ID" value="NZ_CP043420.1"/>
</dbReference>
<comment type="subcellular location">
    <subcellularLocation>
        <location evidence="1">Cell outer membrane</location>
        <topology evidence="1">Lipid-anchor</topology>
    </subcellularLocation>
</comment>
<evidence type="ECO:0000259" key="6">
    <source>
        <dbReference type="Pfam" id="PF05433"/>
    </source>
</evidence>
<dbReference type="InterPro" id="IPR051407">
    <property type="entry name" value="Bact_OM_lipoprot/Surf_antigen"/>
</dbReference>
<keyword evidence="5" id="KW-0449">Lipoprotein</keyword>
<evidence type="ECO:0000256" key="2">
    <source>
        <dbReference type="ARBA" id="ARBA00022729"/>
    </source>
</evidence>